<gene>
    <name evidence="3" type="ordered locus">Btus_1743</name>
</gene>
<keyword evidence="3" id="KW-0255">Endonuclease</keyword>
<dbReference type="InterPro" id="IPR011335">
    <property type="entry name" value="Restrct_endonuc-II-like"/>
</dbReference>
<dbReference type="SUPFAM" id="SSF52980">
    <property type="entry name" value="Restriction endonuclease-like"/>
    <property type="match status" value="1"/>
</dbReference>
<dbReference type="REBASE" id="25886">
    <property type="entry name" value="Btu2912MrrP"/>
</dbReference>
<dbReference type="InterPro" id="IPR011856">
    <property type="entry name" value="tRNA_endonuc-like_dom_sf"/>
</dbReference>
<dbReference type="PANTHER" id="PTHR30015">
    <property type="entry name" value="MRR RESTRICTION SYSTEM PROTEIN"/>
    <property type="match status" value="1"/>
</dbReference>
<dbReference type="GO" id="GO:0009307">
    <property type="term" value="P:DNA restriction-modification system"/>
    <property type="evidence" value="ECO:0007669"/>
    <property type="project" value="InterPro"/>
</dbReference>
<name>D5WQ35_KYRT2</name>
<evidence type="ECO:0000313" key="3">
    <source>
        <dbReference type="EMBL" id="ADG06444.1"/>
    </source>
</evidence>
<keyword evidence="3" id="KW-0378">Hydrolase</keyword>
<protein>
    <submittedName>
        <fullName evidence="3">Restriction endonuclease</fullName>
    </submittedName>
</protein>
<feature type="domain" description="Restriction endonuclease type IV Mrr" evidence="1">
    <location>
        <begin position="157"/>
        <end position="277"/>
    </location>
</feature>
<dbReference type="HOGENOM" id="CLU_063822_2_0_9"/>
<dbReference type="InterPro" id="IPR007560">
    <property type="entry name" value="Restrct_endonuc_IV_Mrr"/>
</dbReference>
<dbReference type="AlphaFoldDB" id="D5WQ35"/>
<keyword evidence="4" id="KW-1185">Reference proteome</keyword>
<dbReference type="InterPro" id="IPR025745">
    <property type="entry name" value="Mrr-like_N_dom"/>
</dbReference>
<dbReference type="Gene3D" id="3.40.1350.10">
    <property type="match status" value="1"/>
</dbReference>
<evidence type="ECO:0000259" key="1">
    <source>
        <dbReference type="Pfam" id="PF04471"/>
    </source>
</evidence>
<accession>D5WQ35</accession>
<dbReference type="GO" id="GO:0015666">
    <property type="term" value="F:restriction endodeoxyribonuclease activity"/>
    <property type="evidence" value="ECO:0007669"/>
    <property type="project" value="TreeGrafter"/>
</dbReference>
<keyword evidence="3" id="KW-0540">Nuclease</keyword>
<evidence type="ECO:0000259" key="2">
    <source>
        <dbReference type="Pfam" id="PF14338"/>
    </source>
</evidence>
<feature type="domain" description="Restriction system protein Mrr-like N-terminal" evidence="2">
    <location>
        <begin position="6"/>
        <end position="91"/>
    </location>
</feature>
<dbReference type="Pfam" id="PF04471">
    <property type="entry name" value="Mrr_cat"/>
    <property type="match status" value="1"/>
</dbReference>
<sequence>MSVPDYQSIMLPLLKITEDCREHRLNEVIETLSSQFLLTDSDRKELLPSGRQPKFDNRVGWARTYLVKAGLLESTGRGKFRITERGLEVLRTNPNEINNRFLSQFPEFLEFKNRTSTQGADDNDADLESLDRTPEEILDSTHLSLRKSLADELLERIKNCTPKFFERLVVDLLVAMGYGGSRVDAGQALGQSGDDGIDGMINEDRLGLDVIYLQAKRWEGTVGRPIVQAFAGSLEGQRARKGILITTSRFSQDAKEYVTRIEKKIVLIDGEQLANLMIDFNVGVTEVTRYVIKKVDLDYFDEGGLLSE</sequence>
<proteinExistence type="predicted"/>
<dbReference type="Pfam" id="PF14338">
    <property type="entry name" value="Mrr_N"/>
    <property type="match status" value="1"/>
</dbReference>
<dbReference type="eggNOG" id="COG1715">
    <property type="taxonomic scope" value="Bacteria"/>
</dbReference>
<dbReference type="KEGG" id="bts:Btus_1743"/>
<dbReference type="GO" id="GO:0003677">
    <property type="term" value="F:DNA binding"/>
    <property type="evidence" value="ECO:0007669"/>
    <property type="project" value="InterPro"/>
</dbReference>
<dbReference type="STRING" id="562970.Btus_1743"/>
<reference evidence="3 4" key="1">
    <citation type="journal article" date="2011" name="Stand. Genomic Sci.">
        <title>Complete genome sequence of the thermophilic, hydrogen-oxidizing Bacillus tusciae type strain (T2) and reclassification in the new genus, Kyrpidia gen. nov. as Kyrpidia tusciae comb. nov. and emendation of the family Alicyclobacillaceae da Costa and Rainey, 2010.</title>
        <authorList>
            <person name="Klenk H.P."/>
            <person name="Lapidus A."/>
            <person name="Chertkov O."/>
            <person name="Copeland A."/>
            <person name="Del Rio T.G."/>
            <person name="Nolan M."/>
            <person name="Lucas S."/>
            <person name="Chen F."/>
            <person name="Tice H."/>
            <person name="Cheng J.F."/>
            <person name="Han C."/>
            <person name="Bruce D."/>
            <person name="Goodwin L."/>
            <person name="Pitluck S."/>
            <person name="Pati A."/>
            <person name="Ivanova N."/>
            <person name="Mavromatis K."/>
            <person name="Daum C."/>
            <person name="Chen A."/>
            <person name="Palaniappan K."/>
            <person name="Chang Y.J."/>
            <person name="Land M."/>
            <person name="Hauser L."/>
            <person name="Jeffries C.D."/>
            <person name="Detter J.C."/>
            <person name="Rohde M."/>
            <person name="Abt B."/>
            <person name="Pukall R."/>
            <person name="Goker M."/>
            <person name="Bristow J."/>
            <person name="Markowitz V."/>
            <person name="Hugenholtz P."/>
            <person name="Eisen J.A."/>
        </authorList>
    </citation>
    <scope>NUCLEOTIDE SEQUENCE [LARGE SCALE GENOMIC DNA]</scope>
    <source>
        <strain evidence="3 4">DSM 2912</strain>
    </source>
</reference>
<dbReference type="EMBL" id="CP002017">
    <property type="protein sequence ID" value="ADG06444.1"/>
    <property type="molecule type" value="Genomic_DNA"/>
</dbReference>
<dbReference type="PANTHER" id="PTHR30015:SF7">
    <property type="entry name" value="TYPE IV METHYL-DIRECTED RESTRICTION ENZYME ECOKMRR"/>
    <property type="match status" value="1"/>
</dbReference>
<dbReference type="InterPro" id="IPR052906">
    <property type="entry name" value="Type_IV_Methyl-Rstrct_Enzyme"/>
</dbReference>
<dbReference type="OrthoDB" id="9803736at2"/>
<dbReference type="RefSeq" id="WP_013075730.1">
    <property type="nucleotide sequence ID" value="NC_014098.1"/>
</dbReference>
<organism evidence="3 4">
    <name type="scientific">Kyrpidia tusciae (strain DSM 2912 / NBRC 15312 / T2)</name>
    <name type="common">Bacillus tusciae</name>
    <dbReference type="NCBI Taxonomy" id="562970"/>
    <lineage>
        <taxon>Bacteria</taxon>
        <taxon>Bacillati</taxon>
        <taxon>Bacillota</taxon>
        <taxon>Bacilli</taxon>
        <taxon>Bacillales</taxon>
        <taxon>Alicyclobacillaceae</taxon>
        <taxon>Kyrpidia</taxon>
    </lineage>
</organism>
<dbReference type="Proteomes" id="UP000002368">
    <property type="component" value="Chromosome"/>
</dbReference>
<evidence type="ECO:0000313" key="4">
    <source>
        <dbReference type="Proteomes" id="UP000002368"/>
    </source>
</evidence>